<dbReference type="InterPro" id="IPR050951">
    <property type="entry name" value="Retrovirus_Pol_polyprotein"/>
</dbReference>
<dbReference type="PANTHER" id="PTHR37984:SF7">
    <property type="entry name" value="INTEGRASE CATALYTIC DOMAIN-CONTAINING PROTEIN"/>
    <property type="match status" value="1"/>
</dbReference>
<reference evidence="1" key="1">
    <citation type="submission" date="2018-04" db="EMBL/GenBank/DDBJ databases">
        <title>Transcriptome assembly of Sipha flava.</title>
        <authorList>
            <person name="Scully E.D."/>
            <person name="Geib S.M."/>
            <person name="Palmer N.A."/>
            <person name="Koch K."/>
            <person name="Bradshaw J."/>
            <person name="Heng-Moss T."/>
            <person name="Sarath G."/>
        </authorList>
    </citation>
    <scope>NUCLEOTIDE SEQUENCE</scope>
</reference>
<organism evidence="1">
    <name type="scientific">Sipha flava</name>
    <name type="common">yellow sugarcane aphid</name>
    <dbReference type="NCBI Taxonomy" id="143950"/>
    <lineage>
        <taxon>Eukaryota</taxon>
        <taxon>Metazoa</taxon>
        <taxon>Ecdysozoa</taxon>
        <taxon>Arthropoda</taxon>
        <taxon>Hexapoda</taxon>
        <taxon>Insecta</taxon>
        <taxon>Pterygota</taxon>
        <taxon>Neoptera</taxon>
        <taxon>Paraneoptera</taxon>
        <taxon>Hemiptera</taxon>
        <taxon>Sternorrhyncha</taxon>
        <taxon>Aphidomorpha</taxon>
        <taxon>Aphidoidea</taxon>
        <taxon>Aphididae</taxon>
        <taxon>Sipha</taxon>
    </lineage>
</organism>
<name>A0A2S2QS62_9HEMI</name>
<evidence type="ECO:0000313" key="1">
    <source>
        <dbReference type="EMBL" id="MBY80558.1"/>
    </source>
</evidence>
<gene>
    <name evidence="1" type="primary">pol_149</name>
    <name evidence="1" type="ORF">g.180477</name>
</gene>
<dbReference type="PANTHER" id="PTHR37984">
    <property type="entry name" value="PROTEIN CBG26694"/>
    <property type="match status" value="1"/>
</dbReference>
<sequence>MVEGRDLVIFTDHKPITFAFQQKSDKYTPRQFRHLDFISQFTMDIRYVPGKQNIVADTLSRVDALSEKIDYTALAKSQQGDDELKKYEKENTGLQLKQVQLPGTNVLVFCDVSTSTARPFVTKSFRRKVFNNIHRLVHPGVKATTKLVKQRFV</sequence>
<dbReference type="AlphaFoldDB" id="A0A2S2QS62"/>
<proteinExistence type="predicted"/>
<dbReference type="OrthoDB" id="6626914at2759"/>
<accession>A0A2S2QS62</accession>
<protein>
    <submittedName>
        <fullName evidence="1">Retrovirus-related Pol polyprotein</fullName>
    </submittedName>
</protein>
<dbReference type="EMBL" id="GGMS01011355">
    <property type="protein sequence ID" value="MBY80558.1"/>
    <property type="molecule type" value="Transcribed_RNA"/>
</dbReference>